<accession>A0A9E3H524</accession>
<sequence length="235" mass="25571">MLVDLSKDKHPTQLYGWGYTGKTLNLSAQGTYFGFVVDGQTDVISYHAGFELAFTLTKGMYFSVPGAVSVRGGCGIAIASLNYRGMFMVGGPIEEKGRLCYMDGCSDSLLIPPTIKGDPCLNHLHFPPGISQTRHTHPSIRIGVVTSGEGHCEVPENEDGTGAAIEIPLSLGQIFIIPPEGHHSFFTKDNTLDIIAYHPDSDIGPTHDNHPMINRTYVDGVSVREIEEIRTKIIV</sequence>
<dbReference type="InterPro" id="IPR014710">
    <property type="entry name" value="RmlC-like_jellyroll"/>
</dbReference>
<protein>
    <submittedName>
        <fullName evidence="1">Cupin domain-containing protein</fullName>
    </submittedName>
</protein>
<dbReference type="SUPFAM" id="SSF51182">
    <property type="entry name" value="RmlC-like cupins"/>
    <property type="match status" value="1"/>
</dbReference>
<gene>
    <name evidence="1" type="ORF">KME28_00675</name>
</gene>
<name>A0A9E3H524_9NOST</name>
<evidence type="ECO:0000313" key="2">
    <source>
        <dbReference type="Proteomes" id="UP000813215"/>
    </source>
</evidence>
<reference evidence="1" key="1">
    <citation type="submission" date="2021-05" db="EMBL/GenBank/DDBJ databases">
        <authorList>
            <person name="Pietrasiak N."/>
            <person name="Ward R."/>
            <person name="Stajich J.E."/>
            <person name="Kurbessoian T."/>
        </authorList>
    </citation>
    <scope>NUCLEOTIDE SEQUENCE</scope>
    <source>
        <strain evidence="1">HA4357-MV3</strain>
    </source>
</reference>
<dbReference type="InterPro" id="IPR011051">
    <property type="entry name" value="RmlC_Cupin_sf"/>
</dbReference>
<reference evidence="1" key="2">
    <citation type="journal article" date="2022" name="Microbiol. Resour. Announc.">
        <title>Metagenome Sequencing to Explore Phylogenomics of Terrestrial Cyanobacteria.</title>
        <authorList>
            <person name="Ward R.D."/>
            <person name="Stajich J.E."/>
            <person name="Johansen J.R."/>
            <person name="Huntemann M."/>
            <person name="Clum A."/>
            <person name="Foster B."/>
            <person name="Foster B."/>
            <person name="Roux S."/>
            <person name="Palaniappan K."/>
            <person name="Varghese N."/>
            <person name="Mukherjee S."/>
            <person name="Reddy T.B.K."/>
            <person name="Daum C."/>
            <person name="Copeland A."/>
            <person name="Chen I.A."/>
            <person name="Ivanova N.N."/>
            <person name="Kyrpides N.C."/>
            <person name="Shapiro N."/>
            <person name="Eloe-Fadrosh E.A."/>
            <person name="Pietrasiak N."/>
        </authorList>
    </citation>
    <scope>NUCLEOTIDE SEQUENCE</scope>
    <source>
        <strain evidence="1">HA4357-MV3</strain>
    </source>
</reference>
<dbReference type="Proteomes" id="UP000813215">
    <property type="component" value="Unassembled WGS sequence"/>
</dbReference>
<dbReference type="EMBL" id="JAHHHW010000008">
    <property type="protein sequence ID" value="MBW4430310.1"/>
    <property type="molecule type" value="Genomic_DNA"/>
</dbReference>
<dbReference type="Gene3D" id="2.60.120.10">
    <property type="entry name" value="Jelly Rolls"/>
    <property type="match status" value="1"/>
</dbReference>
<dbReference type="AlphaFoldDB" id="A0A9E3H524"/>
<organism evidence="1 2">
    <name type="scientific">Pelatocladus maniniholoensis HA4357-MV3</name>
    <dbReference type="NCBI Taxonomy" id="1117104"/>
    <lineage>
        <taxon>Bacteria</taxon>
        <taxon>Bacillati</taxon>
        <taxon>Cyanobacteriota</taxon>
        <taxon>Cyanophyceae</taxon>
        <taxon>Nostocales</taxon>
        <taxon>Nostocaceae</taxon>
        <taxon>Pelatocladus</taxon>
    </lineage>
</organism>
<evidence type="ECO:0000313" key="1">
    <source>
        <dbReference type="EMBL" id="MBW4430310.1"/>
    </source>
</evidence>
<comment type="caution">
    <text evidence="1">The sequence shown here is derived from an EMBL/GenBank/DDBJ whole genome shotgun (WGS) entry which is preliminary data.</text>
</comment>
<proteinExistence type="predicted"/>